<protein>
    <recommendedName>
        <fullName evidence="3">Membrane protein 6-pyruvoyl-tetrahydropterin synthase-related domain-containing protein</fullName>
    </recommendedName>
</protein>
<keyword evidence="1" id="KW-1133">Transmembrane helix</keyword>
<feature type="transmembrane region" description="Helical" evidence="1">
    <location>
        <begin position="317"/>
        <end position="336"/>
    </location>
</feature>
<feature type="non-terminal residue" evidence="2">
    <location>
        <position position="704"/>
    </location>
</feature>
<keyword evidence="1" id="KW-0472">Membrane</keyword>
<dbReference type="EMBL" id="UINC01003980">
    <property type="protein sequence ID" value="SVA10827.1"/>
    <property type="molecule type" value="Genomic_DNA"/>
</dbReference>
<gene>
    <name evidence="2" type="ORF">METZ01_LOCUS63681</name>
</gene>
<name>A0A381T803_9ZZZZ</name>
<feature type="transmembrane region" description="Helical" evidence="1">
    <location>
        <begin position="497"/>
        <end position="514"/>
    </location>
</feature>
<reference evidence="2" key="1">
    <citation type="submission" date="2018-05" db="EMBL/GenBank/DDBJ databases">
        <authorList>
            <person name="Lanie J.A."/>
            <person name="Ng W.-L."/>
            <person name="Kazmierczak K.M."/>
            <person name="Andrzejewski T.M."/>
            <person name="Davidsen T.M."/>
            <person name="Wayne K.J."/>
            <person name="Tettelin H."/>
            <person name="Glass J.I."/>
            <person name="Rusch D."/>
            <person name="Podicherti R."/>
            <person name="Tsui H.-C.T."/>
            <person name="Winkler M.E."/>
        </authorList>
    </citation>
    <scope>NUCLEOTIDE SEQUENCE</scope>
</reference>
<feature type="transmembrane region" description="Helical" evidence="1">
    <location>
        <begin position="114"/>
        <end position="133"/>
    </location>
</feature>
<feature type="non-terminal residue" evidence="2">
    <location>
        <position position="1"/>
    </location>
</feature>
<evidence type="ECO:0000313" key="2">
    <source>
        <dbReference type="EMBL" id="SVA10827.1"/>
    </source>
</evidence>
<feature type="transmembrane region" description="Helical" evidence="1">
    <location>
        <begin position="416"/>
        <end position="437"/>
    </location>
</feature>
<feature type="transmembrane region" description="Helical" evidence="1">
    <location>
        <begin position="182"/>
        <end position="203"/>
    </location>
</feature>
<dbReference type="PANTHER" id="PTHR38454">
    <property type="entry name" value="INTEGRAL MEMBRANE PROTEIN-RELATED"/>
    <property type="match status" value="1"/>
</dbReference>
<organism evidence="2">
    <name type="scientific">marine metagenome</name>
    <dbReference type="NCBI Taxonomy" id="408172"/>
    <lineage>
        <taxon>unclassified sequences</taxon>
        <taxon>metagenomes</taxon>
        <taxon>ecological metagenomes</taxon>
    </lineage>
</organism>
<feature type="transmembrane region" description="Helical" evidence="1">
    <location>
        <begin position="348"/>
        <end position="367"/>
    </location>
</feature>
<dbReference type="PANTHER" id="PTHR38454:SF1">
    <property type="entry name" value="INTEGRAL MEMBRANE PROTEIN"/>
    <property type="match status" value="1"/>
</dbReference>
<evidence type="ECO:0008006" key="3">
    <source>
        <dbReference type="Google" id="ProtNLM"/>
    </source>
</evidence>
<feature type="transmembrane region" description="Helical" evidence="1">
    <location>
        <begin position="89"/>
        <end position="107"/>
    </location>
</feature>
<feature type="transmembrane region" description="Helical" evidence="1">
    <location>
        <begin position="387"/>
        <end position="404"/>
    </location>
</feature>
<dbReference type="AlphaFoldDB" id="A0A381T803"/>
<feature type="transmembrane region" description="Helical" evidence="1">
    <location>
        <begin position="139"/>
        <end position="156"/>
    </location>
</feature>
<keyword evidence="1" id="KW-0812">Transmembrane</keyword>
<evidence type="ECO:0000256" key="1">
    <source>
        <dbReference type="SAM" id="Phobius"/>
    </source>
</evidence>
<feature type="transmembrane region" description="Helical" evidence="1">
    <location>
        <begin position="7"/>
        <end position="27"/>
    </location>
</feature>
<sequence>MDKKNIWLIIPIITLLFLYKLIIYNQIPLASDMVAHEPIKKWINTTDEFPHWFPNLFSGMPSYGGYIYTPGHPLKPVLDLILFNTGVKLWFYLSIGGLGLFFFLRFLNISRYSALFGGIAYSLTPYVFGLINAGHNNKIMAGAYIPWVVFCALYLFKHRSVKSVLFLSIISALQLWTNHPQIFYYTWMLIGLWFLLEIIIDLIKKRTKINISLMSLGLMVLSLVLALLMVSDPYYEVYTFQAESNRGSPSVLDQTTDTKKGTKWDYATQWSFHPAETVSFIFPYYFGLQNFSVKDRSNPEKFMKQASYWGYMPFTQSTHYIGLLVIIFSFYCLWCYYRYKDIGRIELILWIIGIAVLITGFGSHFSLIYKPLFQFAPFFSKFRVPSMIYMLLSLIMPILAAIGLDRITSKKNKSNIFNDSLTVFGIFISLSLFLLLFGESFLSFSSSGDTRFTQYVDLVKNIRINLFNKGLMLALFISAGTLTSIWLYSEDKISKKILSLLLIGMLVIDLWIVNNEFLSLKSSKSMNNQFSQTQDIKFMKNDDSQFRIFPADEINSNKFGYWNIESIGGYRAVKLRNYQDLMDIGGFRRPEVLNMLNVKYLLTRKRVKSSSFKQVSGITNLYENLDFLPRAWFVGKLKNVDDQESSLSKVMDISFRPKDTAVIINYDGPKLSGSSDGGINIKSYLPNKISLQCETNGGALLVLS</sequence>
<feature type="transmembrane region" description="Helical" evidence="1">
    <location>
        <begin position="161"/>
        <end position="176"/>
    </location>
</feature>
<accession>A0A381T803</accession>
<proteinExistence type="predicted"/>
<feature type="transmembrane region" description="Helical" evidence="1">
    <location>
        <begin position="470"/>
        <end position="488"/>
    </location>
</feature>
<feature type="transmembrane region" description="Helical" evidence="1">
    <location>
        <begin position="210"/>
        <end position="230"/>
    </location>
</feature>
<dbReference type="InterPro" id="IPR018580">
    <property type="entry name" value="Uncharacterised_YfhO"/>
</dbReference>